<keyword evidence="1" id="KW-1133">Transmembrane helix</keyword>
<sequence length="139" mass="14994">MQNSITHSGVVVSVSGNCAVVRIEQLSACAGCHAASMCNASDKKEKFIDALLPEGVKAAPGDVVKIKSKRENKHAAIVLAYILPLCIMVAVLFLSVLAIGLSEAAGALVSVIFLAAYFVILWLLRDKLKRRFVFYVQPY</sequence>
<feature type="transmembrane region" description="Helical" evidence="1">
    <location>
        <begin position="75"/>
        <end position="99"/>
    </location>
</feature>
<protein>
    <submittedName>
        <fullName evidence="2">SoxR reducing system RseC family protein</fullName>
    </submittedName>
</protein>
<dbReference type="AlphaFoldDB" id="A0A9D9EJE3"/>
<reference evidence="2" key="1">
    <citation type="submission" date="2020-10" db="EMBL/GenBank/DDBJ databases">
        <authorList>
            <person name="Gilroy R."/>
        </authorList>
    </citation>
    <scope>NUCLEOTIDE SEQUENCE</scope>
    <source>
        <strain evidence="2">D3-1215</strain>
    </source>
</reference>
<gene>
    <name evidence="2" type="ORF">IAC32_07720</name>
</gene>
<evidence type="ECO:0000256" key="1">
    <source>
        <dbReference type="SAM" id="Phobius"/>
    </source>
</evidence>
<dbReference type="PANTHER" id="PTHR35867:SF1">
    <property type="entry name" value="PROTEIN RSEC"/>
    <property type="match status" value="1"/>
</dbReference>
<name>A0A9D9EJE3_9BACT</name>
<dbReference type="Proteomes" id="UP000823637">
    <property type="component" value="Unassembled WGS sequence"/>
</dbReference>
<dbReference type="InterPro" id="IPR007359">
    <property type="entry name" value="SigmaE_reg_RseC_MucC"/>
</dbReference>
<keyword evidence="1" id="KW-0812">Transmembrane</keyword>
<evidence type="ECO:0000313" key="3">
    <source>
        <dbReference type="Proteomes" id="UP000823637"/>
    </source>
</evidence>
<proteinExistence type="predicted"/>
<dbReference type="Pfam" id="PF04246">
    <property type="entry name" value="RseC_MucC"/>
    <property type="match status" value="1"/>
</dbReference>
<comment type="caution">
    <text evidence="2">The sequence shown here is derived from an EMBL/GenBank/DDBJ whole genome shotgun (WGS) entry which is preliminary data.</text>
</comment>
<reference evidence="2" key="2">
    <citation type="journal article" date="2021" name="PeerJ">
        <title>Extensive microbial diversity within the chicken gut microbiome revealed by metagenomics and culture.</title>
        <authorList>
            <person name="Gilroy R."/>
            <person name="Ravi A."/>
            <person name="Getino M."/>
            <person name="Pursley I."/>
            <person name="Horton D.L."/>
            <person name="Alikhan N.F."/>
            <person name="Baker D."/>
            <person name="Gharbi K."/>
            <person name="Hall N."/>
            <person name="Watson M."/>
            <person name="Adriaenssens E.M."/>
            <person name="Foster-Nyarko E."/>
            <person name="Jarju S."/>
            <person name="Secka A."/>
            <person name="Antonio M."/>
            <person name="Oren A."/>
            <person name="Chaudhuri R.R."/>
            <person name="La Ragione R."/>
            <person name="Hildebrand F."/>
            <person name="Pallen M.J."/>
        </authorList>
    </citation>
    <scope>NUCLEOTIDE SEQUENCE</scope>
    <source>
        <strain evidence="2">D3-1215</strain>
    </source>
</reference>
<feature type="transmembrane region" description="Helical" evidence="1">
    <location>
        <begin position="105"/>
        <end position="124"/>
    </location>
</feature>
<accession>A0A9D9EJE3</accession>
<dbReference type="PANTHER" id="PTHR35867">
    <property type="entry name" value="PROTEIN RSEC"/>
    <property type="match status" value="1"/>
</dbReference>
<keyword evidence="1" id="KW-0472">Membrane</keyword>
<organism evidence="2 3">
    <name type="scientific">Candidatus Enterocola intestinipullorum</name>
    <dbReference type="NCBI Taxonomy" id="2840783"/>
    <lineage>
        <taxon>Bacteria</taxon>
        <taxon>Pseudomonadati</taxon>
        <taxon>Bacteroidota</taxon>
        <taxon>Bacteroidia</taxon>
        <taxon>Bacteroidales</taxon>
        <taxon>Candidatus Enterocola</taxon>
    </lineage>
</organism>
<evidence type="ECO:0000313" key="2">
    <source>
        <dbReference type="EMBL" id="MBO8447611.1"/>
    </source>
</evidence>
<dbReference type="EMBL" id="JADIMR010000117">
    <property type="protein sequence ID" value="MBO8447611.1"/>
    <property type="molecule type" value="Genomic_DNA"/>
</dbReference>